<proteinExistence type="predicted"/>
<name>A0AAV2IMS2_LYMST</name>
<feature type="domain" description="Fibronectin type-III" evidence="3">
    <location>
        <begin position="50"/>
        <end position="133"/>
    </location>
</feature>
<sequence length="304" mass="33034">MPASNNGVHVHGLTPGQEYVFTVVTTLGANSFYSKTTVYTNFTVVTIPAPPGEIIESISSLTSSSHVLRFHPSEGRVAGYRLTLGDTLYEVLIPEVTVANLSADTHYNYTITAYNKRGDASHVTSGCFKTGPAGTLIDFPIEQSGETTKAPLIAGVTTGSIIVIAGAIVVIVIFVRRRNPHRTGKTDTNITKTCDDHISMTGTSTKSTHPGGRTMNEYRTMNNENLSMTGTTIKSTHPGGRTMKNDAPCSGDNQAESDYDCIRDSVMASWKEGTYVNTKEIENAHRRDQQQEDDVYENVGFNQN</sequence>
<keyword evidence="5" id="KW-1185">Reference proteome</keyword>
<evidence type="ECO:0000259" key="3">
    <source>
        <dbReference type="PROSITE" id="PS50853"/>
    </source>
</evidence>
<dbReference type="AlphaFoldDB" id="A0AAV2IMS2"/>
<keyword evidence="2" id="KW-1133">Transmembrane helix</keyword>
<dbReference type="EMBL" id="CAXITT010000825">
    <property type="protein sequence ID" value="CAL1546534.1"/>
    <property type="molecule type" value="Genomic_DNA"/>
</dbReference>
<organism evidence="4 5">
    <name type="scientific">Lymnaea stagnalis</name>
    <name type="common">Great pond snail</name>
    <name type="synonym">Helix stagnalis</name>
    <dbReference type="NCBI Taxonomy" id="6523"/>
    <lineage>
        <taxon>Eukaryota</taxon>
        <taxon>Metazoa</taxon>
        <taxon>Spiralia</taxon>
        <taxon>Lophotrochozoa</taxon>
        <taxon>Mollusca</taxon>
        <taxon>Gastropoda</taxon>
        <taxon>Heterobranchia</taxon>
        <taxon>Euthyneura</taxon>
        <taxon>Panpulmonata</taxon>
        <taxon>Hygrophila</taxon>
        <taxon>Lymnaeoidea</taxon>
        <taxon>Lymnaeidae</taxon>
        <taxon>Lymnaea</taxon>
    </lineage>
</organism>
<evidence type="ECO:0000256" key="2">
    <source>
        <dbReference type="SAM" id="Phobius"/>
    </source>
</evidence>
<dbReference type="SUPFAM" id="SSF49265">
    <property type="entry name" value="Fibronectin type III"/>
    <property type="match status" value="1"/>
</dbReference>
<feature type="region of interest" description="Disordered" evidence="1">
    <location>
        <begin position="231"/>
        <end position="253"/>
    </location>
</feature>
<feature type="transmembrane region" description="Helical" evidence="2">
    <location>
        <begin position="152"/>
        <end position="175"/>
    </location>
</feature>
<comment type="caution">
    <text evidence="4">The sequence shown here is derived from an EMBL/GenBank/DDBJ whole genome shotgun (WGS) entry which is preliminary data.</text>
</comment>
<dbReference type="Proteomes" id="UP001497497">
    <property type="component" value="Unassembled WGS sequence"/>
</dbReference>
<evidence type="ECO:0000313" key="4">
    <source>
        <dbReference type="EMBL" id="CAL1546534.1"/>
    </source>
</evidence>
<feature type="region of interest" description="Disordered" evidence="1">
    <location>
        <begin position="184"/>
        <end position="214"/>
    </location>
</feature>
<dbReference type="InterPro" id="IPR003961">
    <property type="entry name" value="FN3_dom"/>
</dbReference>
<keyword evidence="2" id="KW-0812">Transmembrane</keyword>
<feature type="region of interest" description="Disordered" evidence="1">
    <location>
        <begin position="283"/>
        <end position="304"/>
    </location>
</feature>
<dbReference type="SMART" id="SM00060">
    <property type="entry name" value="FN3"/>
    <property type="match status" value="1"/>
</dbReference>
<gene>
    <name evidence="4" type="ORF">GSLYS_00019911001</name>
</gene>
<evidence type="ECO:0000313" key="5">
    <source>
        <dbReference type="Proteomes" id="UP001497497"/>
    </source>
</evidence>
<keyword evidence="2" id="KW-0472">Membrane</keyword>
<dbReference type="Gene3D" id="2.60.40.10">
    <property type="entry name" value="Immunoglobulins"/>
    <property type="match status" value="1"/>
</dbReference>
<accession>A0AAV2IMS2</accession>
<evidence type="ECO:0000256" key="1">
    <source>
        <dbReference type="SAM" id="MobiDB-lite"/>
    </source>
</evidence>
<reference evidence="4 5" key="1">
    <citation type="submission" date="2024-04" db="EMBL/GenBank/DDBJ databases">
        <authorList>
            <consortium name="Genoscope - CEA"/>
            <person name="William W."/>
        </authorList>
    </citation>
    <scope>NUCLEOTIDE SEQUENCE [LARGE SCALE GENOMIC DNA]</scope>
</reference>
<dbReference type="Pfam" id="PF00041">
    <property type="entry name" value="fn3"/>
    <property type="match status" value="1"/>
</dbReference>
<dbReference type="InterPro" id="IPR036116">
    <property type="entry name" value="FN3_sf"/>
</dbReference>
<protein>
    <recommendedName>
        <fullName evidence="3">Fibronectin type-III domain-containing protein</fullName>
    </recommendedName>
</protein>
<dbReference type="InterPro" id="IPR013783">
    <property type="entry name" value="Ig-like_fold"/>
</dbReference>
<dbReference type="PROSITE" id="PS50853">
    <property type="entry name" value="FN3"/>
    <property type="match status" value="1"/>
</dbReference>